<accession>W4LGI8</accession>
<proteinExistence type="inferred from homology"/>
<feature type="active site" description="For autocatalytic cleavage activity" evidence="13">
    <location>
        <position position="125"/>
    </location>
</feature>
<dbReference type="GO" id="GO:0003677">
    <property type="term" value="F:DNA binding"/>
    <property type="evidence" value="ECO:0007669"/>
    <property type="project" value="UniProtKB-UniRule"/>
</dbReference>
<keyword evidence="18" id="KW-1185">Reference proteome</keyword>
<dbReference type="SUPFAM" id="SSF46785">
    <property type="entry name" value="Winged helix' DNA-binding domain"/>
    <property type="match status" value="1"/>
</dbReference>
<keyword evidence="7 13" id="KW-0068">Autocatalytic cleavage</keyword>
<comment type="catalytic activity">
    <reaction evidence="13">
        <text>Hydrolysis of Ala-|-Gly bond in repressor LexA.</text>
        <dbReference type="EC" id="3.4.21.88"/>
    </reaction>
</comment>
<feature type="domain" description="Peptidase S24/S26A/S26B/S26C" evidence="15">
    <location>
        <begin position="84"/>
        <end position="197"/>
    </location>
</feature>
<dbReference type="SUPFAM" id="SSF51306">
    <property type="entry name" value="LexA/Signal peptidase"/>
    <property type="match status" value="1"/>
</dbReference>
<evidence type="ECO:0000256" key="5">
    <source>
        <dbReference type="ARBA" id="ARBA00022763"/>
    </source>
</evidence>
<evidence type="ECO:0000256" key="2">
    <source>
        <dbReference type="ARBA" id="ARBA00011738"/>
    </source>
</evidence>
<evidence type="ECO:0000256" key="12">
    <source>
        <dbReference type="ARBA" id="ARBA00023236"/>
    </source>
</evidence>
<keyword evidence="3 13" id="KW-0678">Repressor</keyword>
<keyword evidence="8 13" id="KW-0805">Transcription regulation</keyword>
<dbReference type="InterPro" id="IPR050077">
    <property type="entry name" value="LexA_repressor"/>
</dbReference>
<dbReference type="CDD" id="cd06529">
    <property type="entry name" value="S24_LexA-like"/>
    <property type="match status" value="1"/>
</dbReference>
<dbReference type="InterPro" id="IPR039418">
    <property type="entry name" value="LexA-like"/>
</dbReference>
<dbReference type="FunFam" id="1.10.10.10:FF:000009">
    <property type="entry name" value="LexA repressor"/>
    <property type="match status" value="1"/>
</dbReference>
<dbReference type="Pfam" id="PF01726">
    <property type="entry name" value="LexA_DNA_bind"/>
    <property type="match status" value="1"/>
</dbReference>
<dbReference type="EMBL" id="AZHW01000700">
    <property type="protein sequence ID" value="ETW97122.1"/>
    <property type="molecule type" value="Genomic_DNA"/>
</dbReference>
<evidence type="ECO:0000256" key="8">
    <source>
        <dbReference type="ARBA" id="ARBA00023015"/>
    </source>
</evidence>
<feature type="DNA-binding region" description="H-T-H motif" evidence="13">
    <location>
        <begin position="28"/>
        <end position="48"/>
    </location>
</feature>
<gene>
    <name evidence="13" type="primary">lexA</name>
    <name evidence="17" type="ORF">ETSY1_23885</name>
</gene>
<evidence type="ECO:0000256" key="1">
    <source>
        <dbReference type="ARBA" id="ARBA00007484"/>
    </source>
</evidence>
<dbReference type="InterPro" id="IPR015927">
    <property type="entry name" value="Peptidase_S24_S26A/B/C"/>
</dbReference>
<keyword evidence="9 13" id="KW-0238">DNA-binding</keyword>
<keyword evidence="4 13" id="KW-0235">DNA replication</keyword>
<comment type="function">
    <text evidence="13">Represses a number of genes involved in the response to DNA damage (SOS response), including recA and lexA. In the presence of single-stranded DNA, RecA interacts with LexA causing an autocatalytic cleavage which disrupts the DNA-binding part of LexA, leading to derepression of the SOS regulon and eventually DNA repair.</text>
</comment>
<keyword evidence="5 13" id="KW-0227">DNA damage</keyword>
<organism evidence="17 18">
    <name type="scientific">Entotheonella factor</name>
    <dbReference type="NCBI Taxonomy" id="1429438"/>
    <lineage>
        <taxon>Bacteria</taxon>
        <taxon>Pseudomonadati</taxon>
        <taxon>Nitrospinota/Tectimicrobiota group</taxon>
        <taxon>Candidatus Tectimicrobiota</taxon>
        <taxon>Candidatus Entotheonellia</taxon>
        <taxon>Candidatus Entotheonellales</taxon>
        <taxon>Candidatus Entotheonellaceae</taxon>
        <taxon>Candidatus Entotheonella</taxon>
    </lineage>
</organism>
<comment type="caution">
    <text evidence="17">The sequence shown here is derived from an EMBL/GenBank/DDBJ whole genome shotgun (WGS) entry which is preliminary data.</text>
</comment>
<dbReference type="Proteomes" id="UP000019141">
    <property type="component" value="Unassembled WGS sequence"/>
</dbReference>
<dbReference type="FunFam" id="2.10.109.10:FF:000001">
    <property type="entry name" value="LexA repressor"/>
    <property type="match status" value="1"/>
</dbReference>
<evidence type="ECO:0000256" key="13">
    <source>
        <dbReference type="HAMAP-Rule" id="MF_00015"/>
    </source>
</evidence>
<dbReference type="Pfam" id="PF00717">
    <property type="entry name" value="Peptidase_S24"/>
    <property type="match status" value="1"/>
</dbReference>
<dbReference type="InterPro" id="IPR036388">
    <property type="entry name" value="WH-like_DNA-bd_sf"/>
</dbReference>
<dbReference type="GO" id="GO:0004252">
    <property type="term" value="F:serine-type endopeptidase activity"/>
    <property type="evidence" value="ECO:0007669"/>
    <property type="project" value="UniProtKB-UniRule"/>
</dbReference>
<reference evidence="17 18" key="1">
    <citation type="journal article" date="2014" name="Nature">
        <title>An environmental bacterial taxon with a large and distinct metabolic repertoire.</title>
        <authorList>
            <person name="Wilson M.C."/>
            <person name="Mori T."/>
            <person name="Ruckert C."/>
            <person name="Uria A.R."/>
            <person name="Helf M.J."/>
            <person name="Takada K."/>
            <person name="Gernert C."/>
            <person name="Steffens U.A."/>
            <person name="Heycke N."/>
            <person name="Schmitt S."/>
            <person name="Rinke C."/>
            <person name="Helfrich E.J."/>
            <person name="Brachmann A.O."/>
            <person name="Gurgui C."/>
            <person name="Wakimoto T."/>
            <person name="Kracht M."/>
            <person name="Crusemann M."/>
            <person name="Hentschel U."/>
            <person name="Abe I."/>
            <person name="Matsunaga S."/>
            <person name="Kalinowski J."/>
            <person name="Takeyama H."/>
            <person name="Piel J."/>
        </authorList>
    </citation>
    <scope>NUCLEOTIDE SEQUENCE [LARGE SCALE GENOMIC DNA]</scope>
    <source>
        <strain evidence="18">TSY1</strain>
    </source>
</reference>
<feature type="active site" description="For autocatalytic cleavage activity" evidence="13">
    <location>
        <position position="162"/>
    </location>
</feature>
<evidence type="ECO:0000313" key="17">
    <source>
        <dbReference type="EMBL" id="ETW97122.1"/>
    </source>
</evidence>
<feature type="site" description="Cleavage; by autolysis" evidence="13">
    <location>
        <begin position="91"/>
        <end position="92"/>
    </location>
</feature>
<dbReference type="EC" id="3.4.21.88" evidence="13"/>
<dbReference type="InterPro" id="IPR006200">
    <property type="entry name" value="LexA"/>
</dbReference>
<evidence type="ECO:0000256" key="14">
    <source>
        <dbReference type="RuleBase" id="RU003991"/>
    </source>
</evidence>
<dbReference type="InterPro" id="IPR036390">
    <property type="entry name" value="WH_DNA-bd_sf"/>
</dbReference>
<protein>
    <recommendedName>
        <fullName evidence="13">LexA repressor</fullName>
        <ecNumber evidence="13">3.4.21.88</ecNumber>
    </recommendedName>
</protein>
<sequence length="206" mass="23107">MKQLTPRQQQVLDLIRHYLQNQGMPPTRAEMAQALGLRSANAVEDHLKALARKGHIEILSGRNRNIRLLDGPGPVLESHEPGLPLVGRVAAGTPMLAEQNVEGYYTGSELFRPRAHYLLRVQGMSMRDVGIVDGDFLAVHRTAEARNGQIVVARLEDEVTVKRFEQVRHRVWLRPENPDYAPIEVDLRQRELVIEGLAVGVIHALS</sequence>
<evidence type="ECO:0000259" key="15">
    <source>
        <dbReference type="Pfam" id="PF00717"/>
    </source>
</evidence>
<dbReference type="NCBIfam" id="TIGR00498">
    <property type="entry name" value="lexA"/>
    <property type="match status" value="1"/>
</dbReference>
<dbReference type="Gene3D" id="1.10.10.10">
    <property type="entry name" value="Winged helix-like DNA-binding domain superfamily/Winged helix DNA-binding domain"/>
    <property type="match status" value="1"/>
</dbReference>
<evidence type="ECO:0000313" key="18">
    <source>
        <dbReference type="Proteomes" id="UP000019141"/>
    </source>
</evidence>
<dbReference type="PATRIC" id="fig|1429438.4.peg.4589"/>
<dbReference type="GO" id="GO:0009432">
    <property type="term" value="P:SOS response"/>
    <property type="evidence" value="ECO:0007669"/>
    <property type="project" value="UniProtKB-UniRule"/>
</dbReference>
<evidence type="ECO:0000256" key="3">
    <source>
        <dbReference type="ARBA" id="ARBA00022491"/>
    </source>
</evidence>
<dbReference type="HAMAP" id="MF_00015">
    <property type="entry name" value="LexA"/>
    <property type="match status" value="1"/>
</dbReference>
<evidence type="ECO:0000256" key="10">
    <source>
        <dbReference type="ARBA" id="ARBA00023163"/>
    </source>
</evidence>
<dbReference type="PANTHER" id="PTHR33516">
    <property type="entry name" value="LEXA REPRESSOR"/>
    <property type="match status" value="1"/>
</dbReference>
<name>W4LGI8_ENTF1</name>
<keyword evidence="11 13" id="KW-0234">DNA repair</keyword>
<dbReference type="Gene3D" id="2.10.109.10">
    <property type="entry name" value="Umud Fragment, subunit A"/>
    <property type="match status" value="1"/>
</dbReference>
<dbReference type="AlphaFoldDB" id="W4LGI8"/>
<dbReference type="HOGENOM" id="CLU_066192_45_3_7"/>
<evidence type="ECO:0000256" key="4">
    <source>
        <dbReference type="ARBA" id="ARBA00022705"/>
    </source>
</evidence>
<dbReference type="GO" id="GO:0006508">
    <property type="term" value="P:proteolysis"/>
    <property type="evidence" value="ECO:0007669"/>
    <property type="project" value="InterPro"/>
</dbReference>
<dbReference type="GO" id="GO:0045892">
    <property type="term" value="P:negative regulation of DNA-templated transcription"/>
    <property type="evidence" value="ECO:0007669"/>
    <property type="project" value="UniProtKB-UniRule"/>
</dbReference>
<dbReference type="InterPro" id="IPR036286">
    <property type="entry name" value="LexA/Signal_pep-like_sf"/>
</dbReference>
<keyword evidence="12 13" id="KW-0742">SOS response</keyword>
<dbReference type="GO" id="GO:0006281">
    <property type="term" value="P:DNA repair"/>
    <property type="evidence" value="ECO:0007669"/>
    <property type="project" value="UniProtKB-UniRule"/>
</dbReference>
<keyword evidence="10 13" id="KW-0804">Transcription</keyword>
<evidence type="ECO:0000259" key="16">
    <source>
        <dbReference type="Pfam" id="PF01726"/>
    </source>
</evidence>
<feature type="domain" description="LexA repressor DNA-binding" evidence="16">
    <location>
        <begin position="1"/>
        <end position="64"/>
    </location>
</feature>
<dbReference type="InterPro" id="IPR006199">
    <property type="entry name" value="LexA_DNA-bd_dom"/>
</dbReference>
<comment type="similarity">
    <text evidence="1 13 14">Belongs to the peptidase S24 family.</text>
</comment>
<dbReference type="PRINTS" id="PR00726">
    <property type="entry name" value="LEXASERPTASE"/>
</dbReference>
<evidence type="ECO:0000256" key="6">
    <source>
        <dbReference type="ARBA" id="ARBA00022801"/>
    </source>
</evidence>
<evidence type="ECO:0000256" key="11">
    <source>
        <dbReference type="ARBA" id="ARBA00023204"/>
    </source>
</evidence>
<evidence type="ECO:0000256" key="7">
    <source>
        <dbReference type="ARBA" id="ARBA00022813"/>
    </source>
</evidence>
<keyword evidence="6 13" id="KW-0378">Hydrolase</keyword>
<evidence type="ECO:0000256" key="9">
    <source>
        <dbReference type="ARBA" id="ARBA00023125"/>
    </source>
</evidence>
<dbReference type="GO" id="GO:0006260">
    <property type="term" value="P:DNA replication"/>
    <property type="evidence" value="ECO:0007669"/>
    <property type="project" value="UniProtKB-UniRule"/>
</dbReference>
<comment type="subunit">
    <text evidence="2 13">Homodimer.</text>
</comment>
<dbReference type="PANTHER" id="PTHR33516:SF2">
    <property type="entry name" value="LEXA REPRESSOR-RELATED"/>
    <property type="match status" value="1"/>
</dbReference>
<dbReference type="InterPro" id="IPR006197">
    <property type="entry name" value="Peptidase_S24_LexA"/>
</dbReference>